<dbReference type="Proteomes" id="UP000077755">
    <property type="component" value="Chromosome 5"/>
</dbReference>
<feature type="compositionally biased region" description="Low complexity" evidence="1">
    <location>
        <begin position="11"/>
        <end position="25"/>
    </location>
</feature>
<dbReference type="AlphaFoldDB" id="A0A161XSJ5"/>
<evidence type="ECO:0000256" key="1">
    <source>
        <dbReference type="SAM" id="MobiDB-lite"/>
    </source>
</evidence>
<feature type="compositionally biased region" description="Basic and acidic residues" evidence="1">
    <location>
        <begin position="1"/>
        <end position="10"/>
    </location>
</feature>
<organism evidence="2">
    <name type="scientific">Daucus carota subsp. sativus</name>
    <name type="common">Carrot</name>
    <dbReference type="NCBI Taxonomy" id="79200"/>
    <lineage>
        <taxon>Eukaryota</taxon>
        <taxon>Viridiplantae</taxon>
        <taxon>Streptophyta</taxon>
        <taxon>Embryophyta</taxon>
        <taxon>Tracheophyta</taxon>
        <taxon>Spermatophyta</taxon>
        <taxon>Magnoliopsida</taxon>
        <taxon>eudicotyledons</taxon>
        <taxon>Gunneridae</taxon>
        <taxon>Pentapetalae</taxon>
        <taxon>asterids</taxon>
        <taxon>campanulids</taxon>
        <taxon>Apiales</taxon>
        <taxon>Apiaceae</taxon>
        <taxon>Apioideae</taxon>
        <taxon>Scandiceae</taxon>
        <taxon>Daucinae</taxon>
        <taxon>Daucus</taxon>
        <taxon>Daucus sect. Daucus</taxon>
    </lineage>
</organism>
<dbReference type="EMBL" id="CP093347">
    <property type="protein sequence ID" value="WOH01123.1"/>
    <property type="molecule type" value="Genomic_DNA"/>
</dbReference>
<dbReference type="EMBL" id="LNRQ01000005">
    <property type="protein sequence ID" value="KZM94656.1"/>
    <property type="molecule type" value="Genomic_DNA"/>
</dbReference>
<name>A0A161XSJ5_DAUCS</name>
<proteinExistence type="predicted"/>
<protein>
    <submittedName>
        <fullName evidence="2">Uncharacterized protein</fullName>
    </submittedName>
</protein>
<gene>
    <name evidence="2" type="ORF">DCAR_017898</name>
    <name evidence="3" type="ORF">DCAR_0520504</name>
</gene>
<reference evidence="2" key="1">
    <citation type="journal article" date="2016" name="Nat. Genet.">
        <title>A high-quality carrot genome assembly provides new insights into carotenoid accumulation and asterid genome evolution.</title>
        <authorList>
            <person name="Iorizzo M."/>
            <person name="Ellison S."/>
            <person name="Senalik D."/>
            <person name="Zeng P."/>
            <person name="Satapoomin P."/>
            <person name="Huang J."/>
            <person name="Bowman M."/>
            <person name="Iovene M."/>
            <person name="Sanseverino W."/>
            <person name="Cavagnaro P."/>
            <person name="Yildiz M."/>
            <person name="Macko-Podgorni A."/>
            <person name="Moranska E."/>
            <person name="Grzebelus E."/>
            <person name="Grzebelus D."/>
            <person name="Ashrafi H."/>
            <person name="Zheng Z."/>
            <person name="Cheng S."/>
            <person name="Spooner D."/>
            <person name="Van Deynze A."/>
            <person name="Simon P."/>
        </authorList>
    </citation>
    <scope>NUCLEOTIDE SEQUENCE [LARGE SCALE GENOMIC DNA]</scope>
    <source>
        <tissue evidence="2">Leaf</tissue>
    </source>
</reference>
<evidence type="ECO:0000313" key="4">
    <source>
        <dbReference type="Proteomes" id="UP000077755"/>
    </source>
</evidence>
<accession>A0A161XSJ5</accession>
<reference evidence="3" key="2">
    <citation type="submission" date="2022-03" db="EMBL/GenBank/DDBJ databases">
        <title>Draft title - Genomic analysis of global carrot germplasm unveils the trajectory of domestication and the origin of high carotenoid orange carrot.</title>
        <authorList>
            <person name="Iorizzo M."/>
            <person name="Ellison S."/>
            <person name="Senalik D."/>
            <person name="Macko-Podgorni A."/>
            <person name="Grzebelus D."/>
            <person name="Bostan H."/>
            <person name="Rolling W."/>
            <person name="Curaba J."/>
            <person name="Simon P."/>
        </authorList>
    </citation>
    <scope>NUCLEOTIDE SEQUENCE</scope>
    <source>
        <tissue evidence="3">Leaf</tissue>
    </source>
</reference>
<dbReference type="Gramene" id="KZM94656">
    <property type="protein sequence ID" value="KZM94656"/>
    <property type="gene ID" value="DCAR_017898"/>
</dbReference>
<evidence type="ECO:0000313" key="3">
    <source>
        <dbReference type="EMBL" id="WOH01123.1"/>
    </source>
</evidence>
<sequence length="71" mass="7846">MHNLSTERDSNILNQNPNPKPKNIQHMNPSQRMPSGGSAPPRYGNINTAPTCSRTLNHIITAFVLGLGFYN</sequence>
<evidence type="ECO:0000313" key="2">
    <source>
        <dbReference type="EMBL" id="KZM94656.1"/>
    </source>
</evidence>
<feature type="region of interest" description="Disordered" evidence="1">
    <location>
        <begin position="1"/>
        <end position="50"/>
    </location>
</feature>
<keyword evidence="4" id="KW-1185">Reference proteome</keyword>